<evidence type="ECO:0000256" key="1">
    <source>
        <dbReference type="ARBA" id="ARBA00022491"/>
    </source>
</evidence>
<dbReference type="Gene3D" id="3.40.50.2300">
    <property type="match status" value="2"/>
</dbReference>
<accession>A0A9D0Z251</accession>
<dbReference type="InterPro" id="IPR028082">
    <property type="entry name" value="Peripla_BP_I"/>
</dbReference>
<dbReference type="CDD" id="cd06267">
    <property type="entry name" value="PBP1_LacI_sugar_binding-like"/>
    <property type="match status" value="1"/>
</dbReference>
<keyword evidence="2" id="KW-0805">Transcription regulation</keyword>
<dbReference type="InterPro" id="IPR000843">
    <property type="entry name" value="HTH_LacI"/>
</dbReference>
<dbReference type="Pfam" id="PF13377">
    <property type="entry name" value="Peripla_BP_3"/>
    <property type="match status" value="1"/>
</dbReference>
<dbReference type="Proteomes" id="UP000886796">
    <property type="component" value="Unassembled WGS sequence"/>
</dbReference>
<dbReference type="EMBL" id="DVFK01000068">
    <property type="protein sequence ID" value="HIQ67832.1"/>
    <property type="molecule type" value="Genomic_DNA"/>
</dbReference>
<dbReference type="PANTHER" id="PTHR30146:SF148">
    <property type="entry name" value="HTH-TYPE TRANSCRIPTIONAL REPRESSOR PURR-RELATED"/>
    <property type="match status" value="1"/>
</dbReference>
<dbReference type="GO" id="GO:0003700">
    <property type="term" value="F:DNA-binding transcription factor activity"/>
    <property type="evidence" value="ECO:0007669"/>
    <property type="project" value="TreeGrafter"/>
</dbReference>
<dbReference type="InterPro" id="IPR046335">
    <property type="entry name" value="LacI/GalR-like_sensor"/>
</dbReference>
<name>A0A9D0Z251_9FIRM</name>
<proteinExistence type="predicted"/>
<dbReference type="PROSITE" id="PS50932">
    <property type="entry name" value="HTH_LACI_2"/>
    <property type="match status" value="1"/>
</dbReference>
<organism evidence="6 7">
    <name type="scientific">Candidatus Faecousia excrementigallinarum</name>
    <dbReference type="NCBI Taxonomy" id="2840806"/>
    <lineage>
        <taxon>Bacteria</taxon>
        <taxon>Bacillati</taxon>
        <taxon>Bacillota</taxon>
        <taxon>Clostridia</taxon>
        <taxon>Eubacteriales</taxon>
        <taxon>Oscillospiraceae</taxon>
        <taxon>Faecousia</taxon>
    </lineage>
</organism>
<dbReference type="SUPFAM" id="SSF53822">
    <property type="entry name" value="Periplasmic binding protein-like I"/>
    <property type="match status" value="1"/>
</dbReference>
<dbReference type="Gene3D" id="1.10.260.40">
    <property type="entry name" value="lambda repressor-like DNA-binding domains"/>
    <property type="match status" value="1"/>
</dbReference>
<evidence type="ECO:0000313" key="6">
    <source>
        <dbReference type="EMBL" id="HIQ67832.1"/>
    </source>
</evidence>
<dbReference type="PANTHER" id="PTHR30146">
    <property type="entry name" value="LACI-RELATED TRANSCRIPTIONAL REPRESSOR"/>
    <property type="match status" value="1"/>
</dbReference>
<dbReference type="SMART" id="SM00354">
    <property type="entry name" value="HTH_LACI"/>
    <property type="match status" value="1"/>
</dbReference>
<dbReference type="SUPFAM" id="SSF47413">
    <property type="entry name" value="lambda repressor-like DNA-binding domains"/>
    <property type="match status" value="1"/>
</dbReference>
<keyword evidence="3 6" id="KW-0238">DNA-binding</keyword>
<evidence type="ECO:0000259" key="5">
    <source>
        <dbReference type="PROSITE" id="PS50932"/>
    </source>
</evidence>
<gene>
    <name evidence="6" type="ORF">IAB74_04915</name>
</gene>
<reference evidence="6" key="2">
    <citation type="journal article" date="2021" name="PeerJ">
        <title>Extensive microbial diversity within the chicken gut microbiome revealed by metagenomics and culture.</title>
        <authorList>
            <person name="Gilroy R."/>
            <person name="Ravi A."/>
            <person name="Getino M."/>
            <person name="Pursley I."/>
            <person name="Horton D.L."/>
            <person name="Alikhan N.F."/>
            <person name="Baker D."/>
            <person name="Gharbi K."/>
            <person name="Hall N."/>
            <person name="Watson M."/>
            <person name="Adriaenssens E.M."/>
            <person name="Foster-Nyarko E."/>
            <person name="Jarju S."/>
            <person name="Secka A."/>
            <person name="Antonio M."/>
            <person name="Oren A."/>
            <person name="Chaudhuri R.R."/>
            <person name="La Ragione R."/>
            <person name="Hildebrand F."/>
            <person name="Pallen M.J."/>
        </authorList>
    </citation>
    <scope>NUCLEOTIDE SEQUENCE</scope>
    <source>
        <strain evidence="6">13361</strain>
    </source>
</reference>
<dbReference type="PROSITE" id="PS00356">
    <property type="entry name" value="HTH_LACI_1"/>
    <property type="match status" value="1"/>
</dbReference>
<sequence>MVTLKDIAQKAGVSLSTVSNALNGRKNIGPETRDRILAICEEMHYQPNLIGRSLKTGNSRVIMFNFTDFDRGFYLKIIEGISDYVYAKDYDLIICTSRSCEKFMNQSFTSGCITLDRHCSDSLLSAYASEKYPIISMDRMINAPFIKSVVVDNYSAQRSLMEQVIQRGFRSYAFLQGFPSEDSSQRYAGFLDALTQHGIPFKQENLYQGDYKERSGYQTARLIMLKSQLPEVLVCANDNMAIGAIKAFRENGLRVPEDISVTGFDDDGRAKEFDLTTVEIPNYERGYIAAQYLLANIEGAADYGTCKISTRVKWRSTVR</sequence>
<dbReference type="AlphaFoldDB" id="A0A9D0Z251"/>
<comment type="caution">
    <text evidence="6">The sequence shown here is derived from an EMBL/GenBank/DDBJ whole genome shotgun (WGS) entry which is preliminary data.</text>
</comment>
<feature type="domain" description="HTH lacI-type" evidence="5">
    <location>
        <begin position="2"/>
        <end position="56"/>
    </location>
</feature>
<evidence type="ECO:0000256" key="4">
    <source>
        <dbReference type="ARBA" id="ARBA00023163"/>
    </source>
</evidence>
<evidence type="ECO:0000256" key="3">
    <source>
        <dbReference type="ARBA" id="ARBA00023125"/>
    </source>
</evidence>
<keyword evidence="4" id="KW-0804">Transcription</keyword>
<reference evidence="6" key="1">
    <citation type="submission" date="2020-10" db="EMBL/GenBank/DDBJ databases">
        <authorList>
            <person name="Gilroy R."/>
        </authorList>
    </citation>
    <scope>NUCLEOTIDE SEQUENCE</scope>
    <source>
        <strain evidence="6">13361</strain>
    </source>
</reference>
<keyword evidence="1" id="KW-0678">Repressor</keyword>
<dbReference type="PRINTS" id="PR00036">
    <property type="entry name" value="HTHLACI"/>
</dbReference>
<dbReference type="InterPro" id="IPR010982">
    <property type="entry name" value="Lambda_DNA-bd_dom_sf"/>
</dbReference>
<evidence type="ECO:0000256" key="2">
    <source>
        <dbReference type="ARBA" id="ARBA00023015"/>
    </source>
</evidence>
<dbReference type="CDD" id="cd01392">
    <property type="entry name" value="HTH_LacI"/>
    <property type="match status" value="1"/>
</dbReference>
<dbReference type="GO" id="GO:0000976">
    <property type="term" value="F:transcription cis-regulatory region binding"/>
    <property type="evidence" value="ECO:0007669"/>
    <property type="project" value="TreeGrafter"/>
</dbReference>
<dbReference type="Pfam" id="PF00356">
    <property type="entry name" value="LacI"/>
    <property type="match status" value="1"/>
</dbReference>
<evidence type="ECO:0000313" key="7">
    <source>
        <dbReference type="Proteomes" id="UP000886796"/>
    </source>
</evidence>
<protein>
    <submittedName>
        <fullName evidence="6">LacI family DNA-binding transcriptional regulator</fullName>
    </submittedName>
</protein>